<reference evidence="2" key="1">
    <citation type="journal article" date="2019" name="Int. J. Syst. Evol. Microbiol.">
        <title>The Global Catalogue of Microorganisms (GCM) 10K type strain sequencing project: providing services to taxonomists for standard genome sequencing and annotation.</title>
        <authorList>
            <consortium name="The Broad Institute Genomics Platform"/>
            <consortium name="The Broad Institute Genome Sequencing Center for Infectious Disease"/>
            <person name="Wu L."/>
            <person name="Ma J."/>
        </authorList>
    </citation>
    <scope>NUCLEOTIDE SEQUENCE [LARGE SCALE GENOMIC DNA]</scope>
    <source>
        <strain evidence="2">KCTC 15012</strain>
    </source>
</reference>
<protein>
    <submittedName>
        <fullName evidence="1">Uncharacterized protein</fullName>
    </submittedName>
</protein>
<sequence>MKLSDFSFHEADVVDLRQDGNRVILVLDGVKSAKNDYYMHLNFCDVMRLHIDSFPMQKIGMFYESGEVLRLSQRREGEFEFFMEWTDFAKHTQTTKYYEIKCSSLQMDFHQKTT</sequence>
<proteinExistence type="predicted"/>
<gene>
    <name evidence="1" type="ORF">ACFSNB_17735</name>
</gene>
<dbReference type="Proteomes" id="UP001597296">
    <property type="component" value="Unassembled WGS sequence"/>
</dbReference>
<accession>A0ABW5CHQ1</accession>
<comment type="caution">
    <text evidence="1">The sequence shown here is derived from an EMBL/GenBank/DDBJ whole genome shotgun (WGS) entry which is preliminary data.</text>
</comment>
<evidence type="ECO:0000313" key="1">
    <source>
        <dbReference type="EMBL" id="MFD2235645.1"/>
    </source>
</evidence>
<evidence type="ECO:0000313" key="2">
    <source>
        <dbReference type="Proteomes" id="UP001597296"/>
    </source>
</evidence>
<organism evidence="1 2">
    <name type="scientific">Phaeospirillum tilakii</name>
    <dbReference type="NCBI Taxonomy" id="741673"/>
    <lineage>
        <taxon>Bacteria</taxon>
        <taxon>Pseudomonadati</taxon>
        <taxon>Pseudomonadota</taxon>
        <taxon>Alphaproteobacteria</taxon>
        <taxon>Rhodospirillales</taxon>
        <taxon>Rhodospirillaceae</taxon>
        <taxon>Phaeospirillum</taxon>
    </lineage>
</organism>
<name>A0ABW5CHQ1_9PROT</name>
<dbReference type="RefSeq" id="WP_377319012.1">
    <property type="nucleotide sequence ID" value="NZ_JBHUIY010000060.1"/>
</dbReference>
<dbReference type="EMBL" id="JBHUIY010000060">
    <property type="protein sequence ID" value="MFD2235645.1"/>
    <property type="molecule type" value="Genomic_DNA"/>
</dbReference>
<keyword evidence="2" id="KW-1185">Reference proteome</keyword>